<dbReference type="PANTHER" id="PTHR31558">
    <property type="entry name" value="CW14 PROTEIN"/>
    <property type="match status" value="1"/>
</dbReference>
<reference evidence="2" key="1">
    <citation type="submission" date="2023-05" db="EMBL/GenBank/DDBJ databases">
        <title>Nepenthes gracilis genome sequencing.</title>
        <authorList>
            <person name="Fukushima K."/>
        </authorList>
    </citation>
    <scope>NUCLEOTIDE SEQUENCE</scope>
    <source>
        <strain evidence="2">SING2019-196</strain>
    </source>
</reference>
<feature type="compositionally biased region" description="Basic residues" evidence="1">
    <location>
        <begin position="18"/>
        <end position="31"/>
    </location>
</feature>
<dbReference type="EMBL" id="BSYO01000039">
    <property type="protein sequence ID" value="GMH31150.1"/>
    <property type="molecule type" value="Genomic_DNA"/>
</dbReference>
<evidence type="ECO:0000313" key="2">
    <source>
        <dbReference type="EMBL" id="GMH31150.1"/>
    </source>
</evidence>
<dbReference type="AlphaFoldDB" id="A0AAD3TKE6"/>
<protein>
    <submittedName>
        <fullName evidence="2">Uncharacterized protein</fullName>
    </submittedName>
</protein>
<dbReference type="PANTHER" id="PTHR31558:SF3">
    <property type="entry name" value="CW14 PROTEIN"/>
    <property type="match status" value="1"/>
</dbReference>
<keyword evidence="3" id="KW-1185">Reference proteome</keyword>
<accession>A0AAD3TKE6</accession>
<sequence length="280" mass="30971">MGACVSTPKSCVGNPSKISKKKSMKRRKTIKRRVSSRLSDRSFEVNKFDRSAVSDQRSFVNPTFQGSIEEAWFDSIAIFESECDDDFHSVHEDMSSVNGFEHASVSSHSSLKDDCNFHVTCTSFAEKHNNVGEASGRNSACNSISDVARNSTEVKHPVFLDEISSSVDENASKEDGILDNCGIIPNNCLPCLASTVHSVEKRRSLVSSPPSARKKMPLKLSFKWKEGHANSALLSSKSLLHRPIAGSQVPYCPIEKKILNSWSPVEPETFKVRGHNYFQG</sequence>
<evidence type="ECO:0000256" key="1">
    <source>
        <dbReference type="SAM" id="MobiDB-lite"/>
    </source>
</evidence>
<feature type="region of interest" description="Disordered" evidence="1">
    <location>
        <begin position="1"/>
        <end position="31"/>
    </location>
</feature>
<name>A0AAD3TKE6_NEPGR</name>
<dbReference type="Proteomes" id="UP001279734">
    <property type="component" value="Unassembled WGS sequence"/>
</dbReference>
<proteinExistence type="predicted"/>
<comment type="caution">
    <text evidence="2">The sequence shown here is derived from an EMBL/GenBank/DDBJ whole genome shotgun (WGS) entry which is preliminary data.</text>
</comment>
<gene>
    <name evidence="2" type="ORF">Nepgr_032993</name>
</gene>
<organism evidence="2 3">
    <name type="scientific">Nepenthes gracilis</name>
    <name type="common">Slender pitcher plant</name>
    <dbReference type="NCBI Taxonomy" id="150966"/>
    <lineage>
        <taxon>Eukaryota</taxon>
        <taxon>Viridiplantae</taxon>
        <taxon>Streptophyta</taxon>
        <taxon>Embryophyta</taxon>
        <taxon>Tracheophyta</taxon>
        <taxon>Spermatophyta</taxon>
        <taxon>Magnoliopsida</taxon>
        <taxon>eudicotyledons</taxon>
        <taxon>Gunneridae</taxon>
        <taxon>Pentapetalae</taxon>
        <taxon>Caryophyllales</taxon>
        <taxon>Nepenthaceae</taxon>
        <taxon>Nepenthes</taxon>
    </lineage>
</organism>
<evidence type="ECO:0000313" key="3">
    <source>
        <dbReference type="Proteomes" id="UP001279734"/>
    </source>
</evidence>